<feature type="signal peptide" evidence="1">
    <location>
        <begin position="1"/>
        <end position="27"/>
    </location>
</feature>
<accession>A0A328DDS2</accession>
<dbReference type="Proteomes" id="UP000249390">
    <property type="component" value="Unassembled WGS sequence"/>
</dbReference>
<comment type="caution">
    <text evidence="2">The sequence shown here is derived from an EMBL/GenBank/DDBJ whole genome shotgun (WGS) entry which is preliminary data.</text>
</comment>
<evidence type="ECO:0000313" key="3">
    <source>
        <dbReference type="Proteomes" id="UP000249390"/>
    </source>
</evidence>
<protein>
    <submittedName>
        <fullName evidence="2">Uncharacterized protein</fullName>
    </submittedName>
</protein>
<gene>
    <name evidence="2" type="ORF">DM860_014358</name>
</gene>
<keyword evidence="1" id="KW-0732">Signal</keyword>
<organism evidence="2 3">
    <name type="scientific">Cuscuta australis</name>
    <dbReference type="NCBI Taxonomy" id="267555"/>
    <lineage>
        <taxon>Eukaryota</taxon>
        <taxon>Viridiplantae</taxon>
        <taxon>Streptophyta</taxon>
        <taxon>Embryophyta</taxon>
        <taxon>Tracheophyta</taxon>
        <taxon>Spermatophyta</taxon>
        <taxon>Magnoliopsida</taxon>
        <taxon>eudicotyledons</taxon>
        <taxon>Gunneridae</taxon>
        <taxon>Pentapetalae</taxon>
        <taxon>asterids</taxon>
        <taxon>lamiids</taxon>
        <taxon>Solanales</taxon>
        <taxon>Convolvulaceae</taxon>
        <taxon>Cuscuteae</taxon>
        <taxon>Cuscuta</taxon>
        <taxon>Cuscuta subgen. Grammica</taxon>
        <taxon>Cuscuta sect. Cleistogrammica</taxon>
    </lineage>
</organism>
<reference evidence="2 3" key="1">
    <citation type="submission" date="2018-06" db="EMBL/GenBank/DDBJ databases">
        <title>The Genome of Cuscuta australis (Dodder) Provides Insight into the Evolution of Plant Parasitism.</title>
        <authorList>
            <person name="Liu H."/>
        </authorList>
    </citation>
    <scope>NUCLEOTIDE SEQUENCE [LARGE SCALE GENOMIC DNA]</scope>
    <source>
        <strain evidence="3">cv. Yunnan</strain>
        <tissue evidence="2">Vines</tissue>
    </source>
</reference>
<dbReference type="AlphaFoldDB" id="A0A328DDS2"/>
<proteinExistence type="predicted"/>
<feature type="chain" id="PRO_5016331799" evidence="1">
    <location>
        <begin position="28"/>
        <end position="203"/>
    </location>
</feature>
<evidence type="ECO:0000313" key="2">
    <source>
        <dbReference type="EMBL" id="RAL43857.1"/>
    </source>
</evidence>
<name>A0A328DDS2_9ASTE</name>
<evidence type="ECO:0000256" key="1">
    <source>
        <dbReference type="SAM" id="SignalP"/>
    </source>
</evidence>
<sequence>MSKALYVNVLLILLFASGTLLASPVNGQTTRRPCDYDQNCPPQDCIIGGENYPPVCIRAWSYQRDGDDIRDGCNMGKVSNLFDIGGGFVNLIGALEPSLVYNTMMEDYRRASTMDHIIDLPYIIILDLGVKIITRSGMMIQTVTNVGPNTSVYEQTTLAPFGTTMKVEPVQWHKDIKFSSNVYPNDQVPRWIQLRKSYLERWT</sequence>
<keyword evidence="3" id="KW-1185">Reference proteome</keyword>
<dbReference type="EMBL" id="NQVE01000152">
    <property type="protein sequence ID" value="RAL43857.1"/>
    <property type="molecule type" value="Genomic_DNA"/>
</dbReference>